<keyword evidence="3" id="KW-1185">Reference proteome</keyword>
<feature type="transmembrane region" description="Helical" evidence="1">
    <location>
        <begin position="110"/>
        <end position="132"/>
    </location>
</feature>
<keyword evidence="1" id="KW-1133">Transmembrane helix</keyword>
<evidence type="ECO:0000313" key="2">
    <source>
        <dbReference type="EMBL" id="SDW11219.1"/>
    </source>
</evidence>
<dbReference type="AlphaFoldDB" id="A0A1H2QXQ4"/>
<dbReference type="EMBL" id="FNNC01000001">
    <property type="protein sequence ID" value="SDW11219.1"/>
    <property type="molecule type" value="Genomic_DNA"/>
</dbReference>
<protein>
    <recommendedName>
        <fullName evidence="4">DUF4181 domain-containing protein</fullName>
    </recommendedName>
</protein>
<reference evidence="2 3" key="1">
    <citation type="submission" date="2016-10" db="EMBL/GenBank/DDBJ databases">
        <authorList>
            <person name="de Groot N.N."/>
        </authorList>
    </citation>
    <scope>NUCLEOTIDE SEQUENCE [LARGE SCALE GENOMIC DNA]</scope>
    <source>
        <strain evidence="2 3">DSM 23126</strain>
    </source>
</reference>
<feature type="transmembrane region" description="Helical" evidence="1">
    <location>
        <begin position="77"/>
        <end position="98"/>
    </location>
</feature>
<evidence type="ECO:0008006" key="4">
    <source>
        <dbReference type="Google" id="ProtNLM"/>
    </source>
</evidence>
<feature type="transmembrane region" description="Helical" evidence="1">
    <location>
        <begin position="6"/>
        <end position="29"/>
    </location>
</feature>
<gene>
    <name evidence="2" type="ORF">SAMN05421781_0484</name>
</gene>
<proteinExistence type="predicted"/>
<evidence type="ECO:0000256" key="1">
    <source>
        <dbReference type="SAM" id="Phobius"/>
    </source>
</evidence>
<keyword evidence="1" id="KW-0472">Membrane</keyword>
<accession>A0A1H2QXQ4</accession>
<organism evidence="2 3">
    <name type="scientific">Marinococcus luteus</name>
    <dbReference type="NCBI Taxonomy" id="1122204"/>
    <lineage>
        <taxon>Bacteria</taxon>
        <taxon>Bacillati</taxon>
        <taxon>Bacillota</taxon>
        <taxon>Bacilli</taxon>
        <taxon>Bacillales</taxon>
        <taxon>Bacillaceae</taxon>
        <taxon>Marinococcus</taxon>
    </lineage>
</organism>
<name>A0A1H2QXQ4_9BACI</name>
<dbReference type="Proteomes" id="UP000199488">
    <property type="component" value="Unassembled WGS sequence"/>
</dbReference>
<dbReference type="RefSeq" id="WP_143030943.1">
    <property type="nucleotide sequence ID" value="NZ_FNNC01000001.1"/>
</dbReference>
<dbReference type="STRING" id="1122204.SAMN05421781_0484"/>
<feature type="transmembrane region" description="Helical" evidence="1">
    <location>
        <begin position="50"/>
        <end position="71"/>
    </location>
</feature>
<keyword evidence="1" id="KW-0812">Transmembrane</keyword>
<sequence>MSPNTTFLYFLLLLFSILIVMGVLVPWLARKWYVRRNSHPRKRRHANDTHRKLTFGVVTVSIFVSLFANVLQLLPALPGLTLLLGCLFIYVTGSTYLWKKESSNKDDYRYELLVNVGAVIGGGLLILVWAVFIF</sequence>
<evidence type="ECO:0000313" key="3">
    <source>
        <dbReference type="Proteomes" id="UP000199488"/>
    </source>
</evidence>